<comment type="caution">
    <text evidence="9">The sequence shown here is derived from an EMBL/GenBank/DDBJ whole genome shotgun (WGS) entry which is preliminary data.</text>
</comment>
<evidence type="ECO:0000256" key="1">
    <source>
        <dbReference type="ARBA" id="ARBA00004141"/>
    </source>
</evidence>
<dbReference type="Pfam" id="PF04893">
    <property type="entry name" value="Yip1"/>
    <property type="match status" value="1"/>
</dbReference>
<feature type="domain" description="Yip1" evidence="8">
    <location>
        <begin position="173"/>
        <end position="316"/>
    </location>
</feature>
<dbReference type="GO" id="GO:0006888">
    <property type="term" value="P:endoplasmic reticulum to Golgi vesicle-mediated transport"/>
    <property type="evidence" value="ECO:0007669"/>
    <property type="project" value="InterPro"/>
</dbReference>
<keyword evidence="4 6" id="KW-1133">Transmembrane helix</keyword>
<dbReference type="GO" id="GO:0005802">
    <property type="term" value="C:trans-Golgi network"/>
    <property type="evidence" value="ECO:0007669"/>
    <property type="project" value="TreeGrafter"/>
</dbReference>
<evidence type="ECO:0000313" key="10">
    <source>
        <dbReference type="Proteomes" id="UP000769157"/>
    </source>
</evidence>
<dbReference type="RefSeq" id="XP_046062031.1">
    <property type="nucleotide sequence ID" value="XM_046203785.1"/>
</dbReference>
<evidence type="ECO:0000256" key="4">
    <source>
        <dbReference type="ARBA" id="ARBA00022989"/>
    </source>
</evidence>
<dbReference type="InterPro" id="IPR045231">
    <property type="entry name" value="Yip1/4-like"/>
</dbReference>
<feature type="transmembrane region" description="Helical" evidence="6">
    <location>
        <begin position="254"/>
        <end position="277"/>
    </location>
</feature>
<feature type="region of interest" description="Disordered" evidence="7">
    <location>
        <begin position="34"/>
        <end position="54"/>
    </location>
</feature>
<evidence type="ECO:0000256" key="2">
    <source>
        <dbReference type="ARBA" id="ARBA00010596"/>
    </source>
</evidence>
<dbReference type="InterPro" id="IPR006977">
    <property type="entry name" value="Yip1_dom"/>
</dbReference>
<evidence type="ECO:0000313" key="9">
    <source>
        <dbReference type="EMBL" id="KAH3667219.1"/>
    </source>
</evidence>
<gene>
    <name evidence="9" type="ORF">OGAPHI_002868</name>
</gene>
<evidence type="ECO:0000256" key="5">
    <source>
        <dbReference type="ARBA" id="ARBA00023136"/>
    </source>
</evidence>
<dbReference type="Proteomes" id="UP000769157">
    <property type="component" value="Unassembled WGS sequence"/>
</dbReference>
<keyword evidence="5 6" id="KW-0472">Membrane</keyword>
<sequence>MSRSDFADFSIDDDNDLIIQPDNIHSRQLPVIPDVPSQAEPAHSGETADQTRGNDSNFLNFSNFVNPQSYLDPILGNSNVRIKEKQFSGGNTLDESVITTLNRDVSKIGDKLLSILWPLRLRQNLITVQRISSRFPSFGNMVDGATEASIDSEHNLVEDSPNTRSEYSEESIRKILDWDLWGPLVFVLAFSLIITRLQSITLNTGGTAPEEASQIFSASFSLIWIVISVLSVNIQLVSPVSQLTDGGDLTSGIIGLSFFQCVSFLSYTLFPIILGGLSSVFVRWKLLRLAINSLMFLWSITCSWLFLAIINNCKTSGTPSFLSGFASNQMHDRSDGDKRMFLMIYPIVLVYGLFSWLCVIV</sequence>
<dbReference type="GO" id="GO:0000139">
    <property type="term" value="C:Golgi membrane"/>
    <property type="evidence" value="ECO:0007669"/>
    <property type="project" value="UniProtKB-SubCell"/>
</dbReference>
<proteinExistence type="inferred from homology"/>
<feature type="transmembrane region" description="Helical" evidence="6">
    <location>
        <begin position="215"/>
        <end position="234"/>
    </location>
</feature>
<reference evidence="9" key="1">
    <citation type="journal article" date="2021" name="Open Biol.">
        <title>Shared evolutionary footprints suggest mitochondrial oxidative damage underlies multiple complex I losses in fungi.</title>
        <authorList>
            <person name="Schikora-Tamarit M.A."/>
            <person name="Marcet-Houben M."/>
            <person name="Nosek J."/>
            <person name="Gabaldon T."/>
        </authorList>
    </citation>
    <scope>NUCLEOTIDE SEQUENCE</scope>
    <source>
        <strain evidence="9">CBS6075</strain>
    </source>
</reference>
<feature type="transmembrane region" description="Helical" evidence="6">
    <location>
        <begin position="178"/>
        <end position="195"/>
    </location>
</feature>
<dbReference type="PANTHER" id="PTHR21236:SF1">
    <property type="entry name" value="PROTEIN YIPF6"/>
    <property type="match status" value="1"/>
</dbReference>
<comment type="similarity">
    <text evidence="2 6">Belongs to the YIP1 family.</text>
</comment>
<keyword evidence="10" id="KW-1185">Reference proteome</keyword>
<dbReference type="AlphaFoldDB" id="A0A9P8T6B8"/>
<evidence type="ECO:0000256" key="3">
    <source>
        <dbReference type="ARBA" id="ARBA00022692"/>
    </source>
</evidence>
<dbReference type="PANTHER" id="PTHR21236">
    <property type="entry name" value="GOLGI MEMBRANE PROTEIN YIP1"/>
    <property type="match status" value="1"/>
</dbReference>
<keyword evidence="3 6" id="KW-0812">Transmembrane</keyword>
<organism evidence="9 10">
    <name type="scientific">Ogataea philodendri</name>
    <dbReference type="NCBI Taxonomy" id="1378263"/>
    <lineage>
        <taxon>Eukaryota</taxon>
        <taxon>Fungi</taxon>
        <taxon>Dikarya</taxon>
        <taxon>Ascomycota</taxon>
        <taxon>Saccharomycotina</taxon>
        <taxon>Pichiomycetes</taxon>
        <taxon>Pichiales</taxon>
        <taxon>Pichiaceae</taxon>
        <taxon>Ogataea</taxon>
    </lineage>
</organism>
<evidence type="ECO:0000256" key="6">
    <source>
        <dbReference type="RuleBase" id="RU361264"/>
    </source>
</evidence>
<comment type="subcellular location">
    <subcellularLocation>
        <location evidence="6">Golgi apparatus membrane</location>
        <topology evidence="6">Multi-pass membrane protein</topology>
    </subcellularLocation>
    <subcellularLocation>
        <location evidence="1">Membrane</location>
        <topology evidence="1">Multi-pass membrane protein</topology>
    </subcellularLocation>
</comment>
<accession>A0A9P8T6B8</accession>
<protein>
    <recommendedName>
        <fullName evidence="6">Protein YIP</fullName>
    </recommendedName>
</protein>
<reference evidence="9" key="2">
    <citation type="submission" date="2021-01" db="EMBL/GenBank/DDBJ databases">
        <authorList>
            <person name="Schikora-Tamarit M.A."/>
        </authorList>
    </citation>
    <scope>NUCLEOTIDE SEQUENCE</scope>
    <source>
        <strain evidence="9">CBS6075</strain>
    </source>
</reference>
<feature type="transmembrane region" description="Helical" evidence="6">
    <location>
        <begin position="289"/>
        <end position="310"/>
    </location>
</feature>
<dbReference type="OrthoDB" id="411251at2759"/>
<evidence type="ECO:0000259" key="8">
    <source>
        <dbReference type="Pfam" id="PF04893"/>
    </source>
</evidence>
<feature type="transmembrane region" description="Helical" evidence="6">
    <location>
        <begin position="340"/>
        <end position="360"/>
    </location>
</feature>
<evidence type="ECO:0000256" key="7">
    <source>
        <dbReference type="SAM" id="MobiDB-lite"/>
    </source>
</evidence>
<name>A0A9P8T6B8_9ASCO</name>
<dbReference type="GeneID" id="70234835"/>
<dbReference type="EMBL" id="JAEUBE010000183">
    <property type="protein sequence ID" value="KAH3667219.1"/>
    <property type="molecule type" value="Genomic_DNA"/>
</dbReference>